<dbReference type="PROSITE" id="PS50878">
    <property type="entry name" value="RT_POL"/>
    <property type="match status" value="1"/>
</dbReference>
<name>A0A6G0SXE9_APHGL</name>
<evidence type="ECO:0000313" key="2">
    <source>
        <dbReference type="EMBL" id="KAE9522634.1"/>
    </source>
</evidence>
<dbReference type="GO" id="GO:0071897">
    <property type="term" value="P:DNA biosynthetic process"/>
    <property type="evidence" value="ECO:0007669"/>
    <property type="project" value="UniProtKB-ARBA"/>
</dbReference>
<dbReference type="InterPro" id="IPR043502">
    <property type="entry name" value="DNA/RNA_pol_sf"/>
</dbReference>
<evidence type="ECO:0000313" key="3">
    <source>
        <dbReference type="Proteomes" id="UP000475862"/>
    </source>
</evidence>
<dbReference type="OrthoDB" id="6627828at2759"/>
<proteinExistence type="predicted"/>
<dbReference type="AlphaFoldDB" id="A0A6G0SXE9"/>
<reference evidence="2 3" key="1">
    <citation type="submission" date="2019-08" db="EMBL/GenBank/DDBJ databases">
        <title>The genome of the soybean aphid Biotype 1, its phylome, world population structure and adaptation to the North American continent.</title>
        <authorList>
            <person name="Giordano R."/>
            <person name="Donthu R.K."/>
            <person name="Hernandez A.G."/>
            <person name="Wright C.L."/>
            <person name="Zimin A.V."/>
        </authorList>
    </citation>
    <scope>NUCLEOTIDE SEQUENCE [LARGE SCALE GENOMIC DNA]</scope>
    <source>
        <tissue evidence="2">Whole aphids</tissue>
    </source>
</reference>
<sequence>MLRLVNNCLKLGTFPEPWKNARIVELIKHRDKDPLVPKSYRLISLLPVLGKILEEVICDILEKEIGSSLSTDQHGFRPGKSTSSALSEVQEWTTQNGSQVLGSFLDISGAFDNVRWHTLIEDLHALRCSSNVTAITMSYLSNRTATYPVGGSEKTITLTRGCPQDSKFGPRLWNVAMDPLLKESYPEGTKLVAYADENALLVRGNTRSEVINKTEESLKIIASWATHRGLKFSKEKSVMVPLKGGLVPGFTAAFDGERIKSVYETKYLGLYLAEGFNFHSHATGLLDSSTDVFSRIKSLRKSKWGVSSALALIIYKAVYVPRILYGASIWFPSVANSVSKRKMESAQRRVFLAVTGAYNTVSTRALQVLAGLPPIYLLIESVIRIKNGMSRSKSESILVNQWQHLWDTSTKGRRTHKLFPDIRVRVQAPIPFGHYLSQMITDHGDFNGKLHDFSLTDSPHCSCGHEYESANHMLYTCPNYNDLRFRLKDSIRTSGATWSYDLSEFAKSRISWAALEKFTQDALIRKENIRLEERIRLREEAEQDVQPNQ</sequence>
<accession>A0A6G0SXE9</accession>
<dbReference type="PANTHER" id="PTHR19446">
    <property type="entry name" value="REVERSE TRANSCRIPTASES"/>
    <property type="match status" value="1"/>
</dbReference>
<dbReference type="Pfam" id="PF00078">
    <property type="entry name" value="RVT_1"/>
    <property type="match status" value="1"/>
</dbReference>
<dbReference type="Proteomes" id="UP000475862">
    <property type="component" value="Unassembled WGS sequence"/>
</dbReference>
<dbReference type="EMBL" id="VYZN01000903">
    <property type="protein sequence ID" value="KAE9522634.1"/>
    <property type="molecule type" value="Genomic_DNA"/>
</dbReference>
<keyword evidence="3" id="KW-1185">Reference proteome</keyword>
<dbReference type="InterPro" id="IPR000477">
    <property type="entry name" value="RT_dom"/>
</dbReference>
<protein>
    <recommendedName>
        <fullName evidence="1">Reverse transcriptase domain-containing protein</fullName>
    </recommendedName>
</protein>
<dbReference type="CDD" id="cd01650">
    <property type="entry name" value="RT_nLTR_like"/>
    <property type="match status" value="1"/>
</dbReference>
<evidence type="ECO:0000259" key="1">
    <source>
        <dbReference type="PROSITE" id="PS50878"/>
    </source>
</evidence>
<dbReference type="SUPFAM" id="SSF56672">
    <property type="entry name" value="DNA/RNA polymerases"/>
    <property type="match status" value="1"/>
</dbReference>
<gene>
    <name evidence="2" type="ORF">AGLY_016969</name>
</gene>
<comment type="caution">
    <text evidence="2">The sequence shown here is derived from an EMBL/GenBank/DDBJ whole genome shotgun (WGS) entry which is preliminary data.</text>
</comment>
<organism evidence="2 3">
    <name type="scientific">Aphis glycines</name>
    <name type="common">Soybean aphid</name>
    <dbReference type="NCBI Taxonomy" id="307491"/>
    <lineage>
        <taxon>Eukaryota</taxon>
        <taxon>Metazoa</taxon>
        <taxon>Ecdysozoa</taxon>
        <taxon>Arthropoda</taxon>
        <taxon>Hexapoda</taxon>
        <taxon>Insecta</taxon>
        <taxon>Pterygota</taxon>
        <taxon>Neoptera</taxon>
        <taxon>Paraneoptera</taxon>
        <taxon>Hemiptera</taxon>
        <taxon>Sternorrhyncha</taxon>
        <taxon>Aphidomorpha</taxon>
        <taxon>Aphidoidea</taxon>
        <taxon>Aphididae</taxon>
        <taxon>Aphidini</taxon>
        <taxon>Aphis</taxon>
        <taxon>Aphis</taxon>
    </lineage>
</organism>
<feature type="domain" description="Reverse transcriptase" evidence="1">
    <location>
        <begin position="7"/>
        <end position="272"/>
    </location>
</feature>